<dbReference type="CDD" id="cd08502">
    <property type="entry name" value="PBP2_NikA_DppA_OppA_like_16"/>
    <property type="match status" value="1"/>
</dbReference>
<proteinExistence type="inferred from homology"/>
<reference evidence="5 6" key="1">
    <citation type="journal article" date="2015" name="Int. J. Syst. Evol. Microbiol.">
        <title>Roseomonas oryzae sp. nov., isolated from paddy rhizosphere soil.</title>
        <authorList>
            <person name="Ramaprasad E.V."/>
            <person name="Sasikala Ch."/>
            <person name="Ramana Ch.V."/>
        </authorList>
    </citation>
    <scope>NUCLEOTIDE SEQUENCE [LARGE SCALE GENOMIC DNA]</scope>
    <source>
        <strain evidence="5 6">KCTC 42542</strain>
    </source>
</reference>
<dbReference type="GO" id="GO:0030288">
    <property type="term" value="C:outer membrane-bounded periplasmic space"/>
    <property type="evidence" value="ECO:0007669"/>
    <property type="project" value="UniProtKB-ARBA"/>
</dbReference>
<keyword evidence="3" id="KW-0732">Signal</keyword>
<dbReference type="Gene3D" id="3.90.76.10">
    <property type="entry name" value="Dipeptide-binding Protein, Domain 1"/>
    <property type="match status" value="1"/>
</dbReference>
<comment type="similarity">
    <text evidence="2">Belongs to the bacterial solute-binding protein 5 family.</text>
</comment>
<evidence type="ECO:0000256" key="1">
    <source>
        <dbReference type="ARBA" id="ARBA00004418"/>
    </source>
</evidence>
<dbReference type="GO" id="GO:0015833">
    <property type="term" value="P:peptide transport"/>
    <property type="evidence" value="ECO:0007669"/>
    <property type="project" value="TreeGrafter"/>
</dbReference>
<dbReference type="Proteomes" id="UP000322110">
    <property type="component" value="Unassembled WGS sequence"/>
</dbReference>
<dbReference type="Pfam" id="PF00496">
    <property type="entry name" value="SBP_bac_5"/>
    <property type="match status" value="1"/>
</dbReference>
<comment type="subcellular location">
    <subcellularLocation>
        <location evidence="1">Periplasm</location>
    </subcellularLocation>
</comment>
<dbReference type="Gene3D" id="3.10.105.10">
    <property type="entry name" value="Dipeptide-binding Protein, Domain 3"/>
    <property type="match status" value="1"/>
</dbReference>
<dbReference type="SUPFAM" id="SSF53850">
    <property type="entry name" value="Periplasmic binding protein-like II"/>
    <property type="match status" value="1"/>
</dbReference>
<accession>A0A5B2TER0</accession>
<protein>
    <submittedName>
        <fullName evidence="5">ABC transporter substrate-binding protein</fullName>
    </submittedName>
</protein>
<dbReference type="EMBL" id="VUKA01000005">
    <property type="protein sequence ID" value="KAA2212961.1"/>
    <property type="molecule type" value="Genomic_DNA"/>
</dbReference>
<evidence type="ECO:0000256" key="3">
    <source>
        <dbReference type="ARBA" id="ARBA00022729"/>
    </source>
</evidence>
<dbReference type="Gene3D" id="3.40.190.10">
    <property type="entry name" value="Periplasmic binding protein-like II"/>
    <property type="match status" value="1"/>
</dbReference>
<evidence type="ECO:0000256" key="2">
    <source>
        <dbReference type="ARBA" id="ARBA00005695"/>
    </source>
</evidence>
<dbReference type="PIRSF" id="PIRSF002741">
    <property type="entry name" value="MppA"/>
    <property type="match status" value="1"/>
</dbReference>
<sequence>MIRDGFTRRHLLAGTGAAALALPTIGRPRPARAAGDLTVVLESEVVILDPHATTAAITRSFAYHVFDTLFSMDSAGRIHPQMAAGHEVSADGLSWTIPLRDGLLWHDGKPVTAADCAASLARWAPRDGLGRMMLAAGASFSARDARTITIALKQPFPLMLDVLGKPNAPVPVMMPERIIKAAGEQRISEIVGSGPFVFRADLWRSGDSMVLARNDRYVPRDGEPDFLAGGKRVKIDRLVLKVMPDDTTGANALGVGEIDYMQYLPFDFLDLLGRNRDVNLIGLGGIHMFQGNFRLNHASGPFADPAVRRVLWKLVDQKAILTAIGVPQKFRLEACPSFFMCGTPMESRMGAEMARLDIQGARAELARTGYKGEPVVMLEVAGSISQTAGHVLAENMKAAGFTVEEQTMDWGTVLARRAKKDGWSLFPVYSNGVDMMSPLNHFYIANNCADYPGWSCDSRTTTLLADFLKAPDAAARKDVSDRIQAIAYETVPSVMWGQFSRPAGYRRRLKNMIESSFPMFWQVEV</sequence>
<dbReference type="InterPro" id="IPR030678">
    <property type="entry name" value="Peptide/Ni-bd"/>
</dbReference>
<dbReference type="PANTHER" id="PTHR30290">
    <property type="entry name" value="PERIPLASMIC BINDING COMPONENT OF ABC TRANSPORTER"/>
    <property type="match status" value="1"/>
</dbReference>
<dbReference type="GO" id="GO:0043190">
    <property type="term" value="C:ATP-binding cassette (ABC) transporter complex"/>
    <property type="evidence" value="ECO:0007669"/>
    <property type="project" value="InterPro"/>
</dbReference>
<dbReference type="GO" id="GO:1904680">
    <property type="term" value="F:peptide transmembrane transporter activity"/>
    <property type="evidence" value="ECO:0007669"/>
    <property type="project" value="TreeGrafter"/>
</dbReference>
<evidence type="ECO:0000313" key="5">
    <source>
        <dbReference type="EMBL" id="KAA2212961.1"/>
    </source>
</evidence>
<evidence type="ECO:0000259" key="4">
    <source>
        <dbReference type="Pfam" id="PF00496"/>
    </source>
</evidence>
<dbReference type="AlphaFoldDB" id="A0A5B2TER0"/>
<dbReference type="PROSITE" id="PS51318">
    <property type="entry name" value="TAT"/>
    <property type="match status" value="1"/>
</dbReference>
<evidence type="ECO:0000313" key="6">
    <source>
        <dbReference type="Proteomes" id="UP000322110"/>
    </source>
</evidence>
<dbReference type="InterPro" id="IPR006311">
    <property type="entry name" value="TAT_signal"/>
</dbReference>
<dbReference type="InterPro" id="IPR039424">
    <property type="entry name" value="SBP_5"/>
</dbReference>
<organism evidence="5 6">
    <name type="scientific">Teichococcus oryzae</name>
    <dbReference type="NCBI Taxonomy" id="1608942"/>
    <lineage>
        <taxon>Bacteria</taxon>
        <taxon>Pseudomonadati</taxon>
        <taxon>Pseudomonadota</taxon>
        <taxon>Alphaproteobacteria</taxon>
        <taxon>Acetobacterales</taxon>
        <taxon>Roseomonadaceae</taxon>
        <taxon>Roseomonas</taxon>
    </lineage>
</organism>
<gene>
    <name evidence="5" type="ORF">F0Q34_12610</name>
</gene>
<dbReference type="OrthoDB" id="7232729at2"/>
<dbReference type="InterPro" id="IPR000914">
    <property type="entry name" value="SBP_5_dom"/>
</dbReference>
<dbReference type="PANTHER" id="PTHR30290:SF38">
    <property type="entry name" value="D,D-DIPEPTIDE-BINDING PERIPLASMIC PROTEIN DDPA-RELATED"/>
    <property type="match status" value="1"/>
</dbReference>
<name>A0A5B2TER0_9PROT</name>
<feature type="domain" description="Solute-binding protein family 5" evidence="4">
    <location>
        <begin position="78"/>
        <end position="444"/>
    </location>
</feature>
<dbReference type="RefSeq" id="WP_149812577.1">
    <property type="nucleotide sequence ID" value="NZ_VUKA01000005.1"/>
</dbReference>
<keyword evidence="6" id="KW-1185">Reference proteome</keyword>
<comment type="caution">
    <text evidence="5">The sequence shown here is derived from an EMBL/GenBank/DDBJ whole genome shotgun (WGS) entry which is preliminary data.</text>
</comment>